<protein>
    <recommendedName>
        <fullName evidence="7">Papain fold toxin 1 (Glutamine deamidase) of polymorphic toxin system</fullName>
    </recommendedName>
</protein>
<keyword evidence="1" id="KW-0175">Coiled coil</keyword>
<feature type="region of interest" description="Disordered" evidence="2">
    <location>
        <begin position="847"/>
        <end position="867"/>
    </location>
</feature>
<reference evidence="5 6" key="1">
    <citation type="submission" date="2021-01" db="EMBL/GenBank/DDBJ databases">
        <title>Whole genome shotgun sequence of Actinoplanes humidus NBRC 14915.</title>
        <authorList>
            <person name="Komaki H."/>
            <person name="Tamura T."/>
        </authorList>
    </citation>
    <scope>NUCLEOTIDE SEQUENCE [LARGE SCALE GENOMIC DNA]</scope>
    <source>
        <strain evidence="5 6">NBRC 14915</strain>
    </source>
</reference>
<feature type="compositionally biased region" description="Polar residues" evidence="2">
    <location>
        <begin position="438"/>
        <end position="452"/>
    </location>
</feature>
<proteinExistence type="predicted"/>
<feature type="region of interest" description="Disordered" evidence="2">
    <location>
        <begin position="328"/>
        <end position="625"/>
    </location>
</feature>
<dbReference type="InterPro" id="IPR057746">
    <property type="entry name" value="CpnT-like_N"/>
</dbReference>
<evidence type="ECO:0000259" key="3">
    <source>
        <dbReference type="Pfam" id="PF15644"/>
    </source>
</evidence>
<feature type="domain" description="Outer membrane channel protein CpnT-like N-terminal" evidence="4">
    <location>
        <begin position="8"/>
        <end position="153"/>
    </location>
</feature>
<evidence type="ECO:0000256" key="2">
    <source>
        <dbReference type="SAM" id="MobiDB-lite"/>
    </source>
</evidence>
<feature type="compositionally biased region" description="Low complexity" evidence="2">
    <location>
        <begin position="343"/>
        <end position="381"/>
    </location>
</feature>
<organism evidence="5 6">
    <name type="scientific">Winogradskya humida</name>
    <dbReference type="NCBI Taxonomy" id="113566"/>
    <lineage>
        <taxon>Bacteria</taxon>
        <taxon>Bacillati</taxon>
        <taxon>Actinomycetota</taxon>
        <taxon>Actinomycetes</taxon>
        <taxon>Micromonosporales</taxon>
        <taxon>Micromonosporaceae</taxon>
        <taxon>Winogradskya</taxon>
    </lineage>
</organism>
<feature type="compositionally biased region" description="Polar residues" evidence="2">
    <location>
        <begin position="466"/>
        <end position="488"/>
    </location>
</feature>
<feature type="coiled-coil region" evidence="1">
    <location>
        <begin position="643"/>
        <end position="670"/>
    </location>
</feature>
<accession>A0ABQ3ZNG8</accession>
<dbReference type="Proteomes" id="UP000603200">
    <property type="component" value="Unassembled WGS sequence"/>
</dbReference>
<evidence type="ECO:0000259" key="4">
    <source>
        <dbReference type="Pfam" id="PF25547"/>
    </source>
</evidence>
<feature type="compositionally biased region" description="Low complexity" evidence="2">
    <location>
        <begin position="495"/>
        <end position="534"/>
    </location>
</feature>
<feature type="domain" description="Tox-PL" evidence="3">
    <location>
        <begin position="823"/>
        <end position="948"/>
    </location>
</feature>
<feature type="compositionally biased region" description="Low complexity" evidence="2">
    <location>
        <begin position="607"/>
        <end position="625"/>
    </location>
</feature>
<dbReference type="EMBL" id="BOMN01000039">
    <property type="protein sequence ID" value="GIE20130.1"/>
    <property type="molecule type" value="Genomic_DNA"/>
</dbReference>
<sequence length="1354" mass="141559">MTILPSPIPNPLDFCPFDVPGWAYEALEWVVGFDWPAGNESTTWDVADHWYTIAGQMLVPRDDASDAAGRVLNGYGGQGVTADAFKDAWNQADSPLAALLDMADEMGKLVEGCGRDLEGAKLEAWIEIGMFLIELIGMAVAVAMTLGAASPAAGGLIAATRIAIEQIFKRLVEQLGRKAIKQTVKEAGTRAAKQLTTREGRKHLGKEALHEGLEETREELATNGAVQGYQNATGRASGVNLTDLGMSAAGGFGGGFAAAGAHTGKGSHGGGVLRGAGAEVLGEFGGAAMTGNLPNLEGVAKSATSGATTSSFESTTSTATNSLLAKMSALSPPTDSGPPALSPGTDPATPEPTPAFATLAAPTSTPPIDLSSLAPSDLDSAQPGLGSAPSDLGSAHSDLGGARPDLVSSQPDPGSAHPDLGLDPGSPHSGSDVAHTGAMTSPPNLDSISTPPSAEPSHQPADSGLPSDSTSSAGGPTGLASSATSLGNGHTGLASGPTGLGSDSTSLGSDSTGLGSDSTGLAAASVSPPSLAPAGFDSGNFAGQTGAAYAPPLSDPLSASPATSPLGQTSTPLAPGFVPYSPGAGRQRGESPWSSPLGGGDSAVGVPTRSGSGSGPAAAPPGATSDVDRYFRFARERRAAYGQMRRQDTVERLEEKAKNARRQARNARRSARVARFLKFDPGLAQFFDTNAATANFAADRAETEARVARDPAFDIGTGDLTTVGPRDWHRTNRDTGNLAPGAVSLGNRSMLTGDGHPPAIEGSRRYGEFGGLRTPLAQHQLDVENAVPRDYYGNPMRLVDPRSPYFQLMNDGGPAADPTRGINCQDCVLSFFDTYIHGRPRVSAPRTFDAYRDGDPQRPLYGETTGPERVEQATGGRLQSLCKPNPADTPTLARQRVARALTDVSSQLIAGGHGSFAFLVNAWEGGSAHAWAAVNHHGEILYVDPQSGRIAPPGMALYGHRGEPHPDNLIALDALVVNGQGTPLPFKNREDGWWHPRPQTHTHPGPPPPPAPPPTSAPSPRPPEPGAPQSDDQDLESSSIADVTADDFDPTEVEGQYLDALGGEDKVAIVASVELSQVVAARLTGELQNILDSINSVRSDAGPLALVGLEHSAKTVESLSRTFAELTETEGLDVQGFLETVKDRVRFSVQTPESGYSRSVLSIFETLRQRGFRVGKVVGFWTPGGRHNGLNATVTDPAGFRFEVQFPTALSWRASKQTHQLYEILRLHQAPFAVRVDAFVQMLAINKNLALSQHQPGDLLDLPVTKQVDSTFVTWIAEEDAAWNEYLRMLSVEGATFQDILDRYGLIPGDVFGPHRSDRTDDRAGIQLPHDPEVGRVGPDNEHRGPPRTGDRPA</sequence>
<feature type="compositionally biased region" description="Low complexity" evidence="2">
    <location>
        <begin position="547"/>
        <end position="566"/>
    </location>
</feature>
<evidence type="ECO:0000313" key="6">
    <source>
        <dbReference type="Proteomes" id="UP000603200"/>
    </source>
</evidence>
<dbReference type="InterPro" id="IPR028908">
    <property type="entry name" value="Tox-PL_dom"/>
</dbReference>
<feature type="region of interest" description="Disordered" evidence="2">
    <location>
        <begin position="1315"/>
        <end position="1354"/>
    </location>
</feature>
<comment type="caution">
    <text evidence="5">The sequence shown here is derived from an EMBL/GenBank/DDBJ whole genome shotgun (WGS) entry which is preliminary data.</text>
</comment>
<keyword evidence="6" id="KW-1185">Reference proteome</keyword>
<dbReference type="Pfam" id="PF15644">
    <property type="entry name" value="Gln_amidase"/>
    <property type="match status" value="1"/>
</dbReference>
<evidence type="ECO:0000313" key="5">
    <source>
        <dbReference type="EMBL" id="GIE20130.1"/>
    </source>
</evidence>
<dbReference type="Pfam" id="PF25547">
    <property type="entry name" value="WXG100_2"/>
    <property type="match status" value="1"/>
</dbReference>
<name>A0ABQ3ZNG8_9ACTN</name>
<evidence type="ECO:0000256" key="1">
    <source>
        <dbReference type="SAM" id="Coils"/>
    </source>
</evidence>
<feature type="compositionally biased region" description="Pro residues" evidence="2">
    <location>
        <begin position="1004"/>
        <end position="1026"/>
    </location>
</feature>
<gene>
    <name evidence="5" type="ORF">Ahu01nite_032320</name>
</gene>
<evidence type="ECO:0008006" key="7">
    <source>
        <dbReference type="Google" id="ProtNLM"/>
    </source>
</evidence>
<feature type="region of interest" description="Disordered" evidence="2">
    <location>
        <begin position="982"/>
        <end position="1050"/>
    </location>
</feature>